<dbReference type="AlphaFoldDB" id="A0A437SUZ1"/>
<feature type="transmembrane region" description="Helical" evidence="2">
    <location>
        <begin position="51"/>
        <end position="74"/>
    </location>
</feature>
<dbReference type="Gene3D" id="1.20.1250.20">
    <property type="entry name" value="MFS general substrate transporter like domains"/>
    <property type="match status" value="2"/>
</dbReference>
<evidence type="ECO:0000313" key="4">
    <source>
        <dbReference type="Proteomes" id="UP000288291"/>
    </source>
</evidence>
<dbReference type="InterPro" id="IPR039672">
    <property type="entry name" value="MFS_2"/>
</dbReference>
<feature type="transmembrane region" description="Helical" evidence="2">
    <location>
        <begin position="284"/>
        <end position="303"/>
    </location>
</feature>
<feature type="transmembrane region" description="Helical" evidence="2">
    <location>
        <begin position="424"/>
        <end position="442"/>
    </location>
</feature>
<feature type="transmembrane region" description="Helical" evidence="2">
    <location>
        <begin position="310"/>
        <end position="329"/>
    </location>
</feature>
<evidence type="ECO:0000256" key="2">
    <source>
        <dbReference type="SAM" id="Phobius"/>
    </source>
</evidence>
<evidence type="ECO:0000313" key="3">
    <source>
        <dbReference type="EMBL" id="RVU70751.1"/>
    </source>
</evidence>
<feature type="transmembrane region" description="Helical" evidence="2">
    <location>
        <begin position="188"/>
        <end position="211"/>
    </location>
</feature>
<feature type="transmembrane region" description="Helical" evidence="2">
    <location>
        <begin position="157"/>
        <end position="176"/>
    </location>
</feature>
<dbReference type="PROSITE" id="PS51257">
    <property type="entry name" value="PROKAR_LIPOPROTEIN"/>
    <property type="match status" value="1"/>
</dbReference>
<dbReference type="PANTHER" id="PTHR11328">
    <property type="entry name" value="MAJOR FACILITATOR SUPERFAMILY DOMAIN-CONTAINING PROTEIN"/>
    <property type="match status" value="1"/>
</dbReference>
<keyword evidence="2" id="KW-0472">Membrane</keyword>
<sequence>MFNKIAKRVYQKREITLLTAVSFGCTDFMGGGAQAVISAWLLYFYVRYCNLSATQAALIVSCGQIVSAVSGVLIGGISDNFGQTKWGKKYGRRHFFIYLSAPLMFTFALMWLAEQNFWYYLLIYCSFCVISTVMIPYQTLPTEMTNQYDERTKLSTARMFFSSIAGSLATFIPGQLFKILGTRTALPFFINGLIFSTIFCLALLITAWNTWELPVSSLTMPVSDKRKNILMLIKDYLSFFKVKSCRQHFGIYLASFTGRDMVNMVFTFFCLYCLHLTATDAANLMALSIVGIVVTLVGGYLFTRISPKRLYELAYMVILLAILAFYLIYQFKFKQVLLLMYLAMLVYQIASSLVGFVPWQVYAFLPDIDEIVSGENRAGSLASLINLLRNSTSALVTVLVGIFLDQNGFVKGANVQSLSAKNAILEVMLMGALLIILAWLIATRFNLNKTSHQLITREIERLKNGGQKEDVDPQTKAVVEDLTGIKYENTYRKQKNEE</sequence>
<dbReference type="RefSeq" id="WP_103661555.1">
    <property type="nucleotide sequence ID" value="NZ_ML136881.1"/>
</dbReference>
<dbReference type="PANTHER" id="PTHR11328:SF24">
    <property type="entry name" value="MAJOR FACILITATOR SUPERFAMILY (MFS) PROFILE DOMAIN-CONTAINING PROTEIN"/>
    <property type="match status" value="1"/>
</dbReference>
<feature type="transmembrane region" description="Helical" evidence="2">
    <location>
        <begin position="386"/>
        <end position="404"/>
    </location>
</feature>
<dbReference type="InterPro" id="IPR036259">
    <property type="entry name" value="MFS_trans_sf"/>
</dbReference>
<keyword evidence="1" id="KW-0813">Transport</keyword>
<organism evidence="3 4">
    <name type="scientific">Lactobacillus xujianguonis</name>
    <dbReference type="NCBI Taxonomy" id="2495899"/>
    <lineage>
        <taxon>Bacteria</taxon>
        <taxon>Bacillati</taxon>
        <taxon>Bacillota</taxon>
        <taxon>Bacilli</taxon>
        <taxon>Lactobacillales</taxon>
        <taxon>Lactobacillaceae</taxon>
        <taxon>Lactobacillus</taxon>
    </lineage>
</organism>
<evidence type="ECO:0000256" key="1">
    <source>
        <dbReference type="ARBA" id="ARBA00022597"/>
    </source>
</evidence>
<comment type="caution">
    <text evidence="3">The sequence shown here is derived from an EMBL/GenBank/DDBJ whole genome shotgun (WGS) entry which is preliminary data.</text>
</comment>
<accession>A0A437SUZ1</accession>
<feature type="transmembrane region" description="Helical" evidence="2">
    <location>
        <begin position="341"/>
        <end position="365"/>
    </location>
</feature>
<keyword evidence="2" id="KW-1133">Transmembrane helix</keyword>
<dbReference type="SUPFAM" id="SSF103473">
    <property type="entry name" value="MFS general substrate transporter"/>
    <property type="match status" value="1"/>
</dbReference>
<gene>
    <name evidence="3" type="ORF">EJK17_05760</name>
</gene>
<keyword evidence="2" id="KW-0812">Transmembrane</keyword>
<keyword evidence="4" id="KW-1185">Reference proteome</keyword>
<dbReference type="GO" id="GO:0008643">
    <property type="term" value="P:carbohydrate transport"/>
    <property type="evidence" value="ECO:0007669"/>
    <property type="project" value="InterPro"/>
</dbReference>
<name>A0A437SUZ1_9LACO</name>
<reference evidence="3 4" key="1">
    <citation type="submission" date="2018-12" db="EMBL/GenBank/DDBJ databases">
        <authorList>
            <person name="Meng J."/>
        </authorList>
    </citation>
    <scope>NUCLEOTIDE SEQUENCE [LARGE SCALE GENOMIC DNA]</scope>
    <source>
        <strain evidence="3 4">HT111-2</strain>
    </source>
</reference>
<dbReference type="Proteomes" id="UP000288291">
    <property type="component" value="Unassembled WGS sequence"/>
</dbReference>
<feature type="transmembrane region" description="Helical" evidence="2">
    <location>
        <begin position="95"/>
        <end position="112"/>
    </location>
</feature>
<dbReference type="GO" id="GO:0005886">
    <property type="term" value="C:plasma membrane"/>
    <property type="evidence" value="ECO:0007669"/>
    <property type="project" value="TreeGrafter"/>
</dbReference>
<dbReference type="Pfam" id="PF13347">
    <property type="entry name" value="MFS_2"/>
    <property type="match status" value="1"/>
</dbReference>
<protein>
    <submittedName>
        <fullName evidence="3">MFS transporter</fullName>
    </submittedName>
</protein>
<proteinExistence type="predicted"/>
<dbReference type="EMBL" id="RXIA01000013">
    <property type="protein sequence ID" value="RVU70751.1"/>
    <property type="molecule type" value="Genomic_DNA"/>
</dbReference>
<dbReference type="GO" id="GO:0015293">
    <property type="term" value="F:symporter activity"/>
    <property type="evidence" value="ECO:0007669"/>
    <property type="project" value="InterPro"/>
</dbReference>
<keyword evidence="1" id="KW-0762">Sugar transport</keyword>
<feature type="transmembrane region" description="Helical" evidence="2">
    <location>
        <begin position="118"/>
        <end position="137"/>
    </location>
</feature>